<gene>
    <name evidence="1" type="ORF">IHE70_37830</name>
</gene>
<evidence type="ECO:0000313" key="1">
    <source>
        <dbReference type="EMBL" id="MBD9728842.1"/>
    </source>
</evidence>
<proteinExistence type="predicted"/>
<protein>
    <recommendedName>
        <fullName evidence="3">MORN repeat variant</fullName>
    </recommendedName>
</protein>
<dbReference type="AlphaFoldDB" id="A0A927LAQ1"/>
<evidence type="ECO:0008006" key="3">
    <source>
        <dbReference type="Google" id="ProtNLM"/>
    </source>
</evidence>
<comment type="caution">
    <text evidence="1">The sequence shown here is derived from an EMBL/GenBank/DDBJ whole genome shotgun (WGS) entry which is preliminary data.</text>
</comment>
<dbReference type="EMBL" id="JACYXT010000021">
    <property type="protein sequence ID" value="MBD9728842.1"/>
    <property type="molecule type" value="Genomic_DNA"/>
</dbReference>
<evidence type="ECO:0000313" key="2">
    <source>
        <dbReference type="Proteomes" id="UP000661025"/>
    </source>
</evidence>
<organism evidence="1 2">
    <name type="scientific">Streptomyces caniscabiei</name>
    <dbReference type="NCBI Taxonomy" id="2746961"/>
    <lineage>
        <taxon>Bacteria</taxon>
        <taxon>Bacillati</taxon>
        <taxon>Actinomycetota</taxon>
        <taxon>Actinomycetes</taxon>
        <taxon>Kitasatosporales</taxon>
        <taxon>Streptomycetaceae</taxon>
        <taxon>Streptomyces</taxon>
    </lineage>
</organism>
<reference evidence="1" key="1">
    <citation type="submission" date="2020-09" db="EMBL/GenBank/DDBJ databases">
        <title>Streptomyces canutascabiei sp. nov., which causes potato common scab and is distributed across the world.</title>
        <authorList>
            <person name="Nguyen H.P."/>
            <person name="Weisberg A.J."/>
            <person name="Chang J.H."/>
            <person name="Clarke C.R."/>
        </authorList>
    </citation>
    <scope>NUCLEOTIDE SEQUENCE</scope>
    <source>
        <strain evidence="1">ID-01-6.2a</strain>
    </source>
</reference>
<name>A0A927LAQ1_9ACTN</name>
<dbReference type="Gene3D" id="2.20.110.10">
    <property type="entry name" value="Histone H3 K4-specific methyltransferase SET7/9 N-terminal domain"/>
    <property type="match status" value="1"/>
</dbReference>
<dbReference type="Proteomes" id="UP000661025">
    <property type="component" value="Unassembled WGS sequence"/>
</dbReference>
<dbReference type="GeneID" id="79933248"/>
<sequence>MTLPRIDIDDPKVDFDDGERLFYQGELFTGEVVEYQGSALVSLETYRDGIVDGPVRQWYEDGTLRAEGTMRAGFPVGESRRWHPDGALAAKRITTDDGHHPLAELEWDENGEQTLAWYAPGFDPK</sequence>
<dbReference type="RefSeq" id="WP_192365089.1">
    <property type="nucleotide sequence ID" value="NZ_CP119182.1"/>
</dbReference>
<accession>A0A927LAQ1</accession>
<dbReference type="SUPFAM" id="SSF82185">
    <property type="entry name" value="Histone H3 K4-specific methyltransferase SET7/9 N-terminal domain"/>
    <property type="match status" value="1"/>
</dbReference>